<dbReference type="STRING" id="1965070.A0A443RDQ7"/>
<gene>
    <name evidence="5" type="ORF">B4U79_03817</name>
</gene>
<name>A0A443RDQ7_9ACAR</name>
<accession>A0A443RDQ7</accession>
<protein>
    <recommendedName>
        <fullName evidence="4">Protein KTI12 homolog</fullName>
    </recommendedName>
</protein>
<dbReference type="GO" id="GO:0005524">
    <property type="term" value="F:ATP binding"/>
    <property type="evidence" value="ECO:0007669"/>
    <property type="project" value="UniProtKB-KW"/>
</dbReference>
<keyword evidence="6" id="KW-1185">Reference proteome</keyword>
<evidence type="ECO:0000256" key="1">
    <source>
        <dbReference type="ARBA" id="ARBA00022741"/>
    </source>
</evidence>
<keyword evidence="1" id="KW-0547">Nucleotide-binding</keyword>
<dbReference type="AlphaFoldDB" id="A0A443RDQ7"/>
<organism evidence="5 6">
    <name type="scientific">Dinothrombium tinctorium</name>
    <dbReference type="NCBI Taxonomy" id="1965070"/>
    <lineage>
        <taxon>Eukaryota</taxon>
        <taxon>Metazoa</taxon>
        <taxon>Ecdysozoa</taxon>
        <taxon>Arthropoda</taxon>
        <taxon>Chelicerata</taxon>
        <taxon>Arachnida</taxon>
        <taxon>Acari</taxon>
        <taxon>Acariformes</taxon>
        <taxon>Trombidiformes</taxon>
        <taxon>Prostigmata</taxon>
        <taxon>Anystina</taxon>
        <taxon>Parasitengona</taxon>
        <taxon>Trombidioidea</taxon>
        <taxon>Trombidiidae</taxon>
        <taxon>Dinothrombium</taxon>
    </lineage>
</organism>
<dbReference type="Proteomes" id="UP000285301">
    <property type="component" value="Unassembled WGS sequence"/>
</dbReference>
<dbReference type="InterPro" id="IPR013641">
    <property type="entry name" value="KTI12/PSTK"/>
</dbReference>
<dbReference type="InterPro" id="IPR027417">
    <property type="entry name" value="P-loop_NTPase"/>
</dbReference>
<keyword evidence="2" id="KW-0067">ATP-binding</keyword>
<evidence type="ECO:0000256" key="3">
    <source>
        <dbReference type="ARBA" id="ARBA00025768"/>
    </source>
</evidence>
<dbReference type="PANTHER" id="PTHR12435">
    <property type="match status" value="1"/>
</dbReference>
<dbReference type="EMBL" id="NCKU01000998">
    <property type="protein sequence ID" value="RWS13409.1"/>
    <property type="molecule type" value="Genomic_DNA"/>
</dbReference>
<evidence type="ECO:0000256" key="2">
    <source>
        <dbReference type="ARBA" id="ARBA00022840"/>
    </source>
</evidence>
<evidence type="ECO:0000313" key="5">
    <source>
        <dbReference type="EMBL" id="RWS13409.1"/>
    </source>
</evidence>
<dbReference type="SUPFAM" id="SSF52540">
    <property type="entry name" value="P-loop containing nucleoside triphosphate hydrolases"/>
    <property type="match status" value="1"/>
</dbReference>
<evidence type="ECO:0000313" key="6">
    <source>
        <dbReference type="Proteomes" id="UP000285301"/>
    </source>
</evidence>
<dbReference type="Pfam" id="PF08433">
    <property type="entry name" value="KTI12"/>
    <property type="match status" value="2"/>
</dbReference>
<dbReference type="OrthoDB" id="9972657at2759"/>
<comment type="similarity">
    <text evidence="3">Belongs to the KTI12 family.</text>
</comment>
<sequence length="238" mass="27511">MPLIVISGIPCSGKTFTAKQLQKYFTKTKNVEAIVVSDNDLIANDANRVYERYRYELYCMSKESGNTHCVIECAVPKDEAWTRNERNGQSYSRKIFDELIDRYEAPDSRNRWDSPLFVVTPEHQLNFADVFEALFNRKAPPANQSTQSQPLSETNFLYQLNEETKSIVNHILKAQEMGAVKDIAIPKTSLKLTAERVFTSVELNKYRRQFITYTKQHPTKDKQLIPTLFVQYLNGIIE</sequence>
<dbReference type="Gene3D" id="3.40.50.300">
    <property type="entry name" value="P-loop containing nucleotide triphosphate hydrolases"/>
    <property type="match status" value="1"/>
</dbReference>
<comment type="caution">
    <text evidence="5">The sequence shown here is derived from an EMBL/GenBank/DDBJ whole genome shotgun (WGS) entry which is preliminary data.</text>
</comment>
<proteinExistence type="inferred from homology"/>
<evidence type="ECO:0000256" key="4">
    <source>
        <dbReference type="ARBA" id="ARBA00026170"/>
    </source>
</evidence>
<reference evidence="5 6" key="1">
    <citation type="journal article" date="2018" name="Gigascience">
        <title>Genomes of trombidid mites reveal novel predicted allergens and laterally-transferred genes associated with secondary metabolism.</title>
        <authorList>
            <person name="Dong X."/>
            <person name="Chaisiri K."/>
            <person name="Xia D."/>
            <person name="Armstrong S.D."/>
            <person name="Fang Y."/>
            <person name="Donnelly M.J."/>
            <person name="Kadowaki T."/>
            <person name="McGarry J.W."/>
            <person name="Darby A.C."/>
            <person name="Makepeace B.L."/>
        </authorList>
    </citation>
    <scope>NUCLEOTIDE SEQUENCE [LARGE SCALE GENOMIC DNA]</scope>
    <source>
        <strain evidence="5">UoL-WK</strain>
    </source>
</reference>